<feature type="chain" id="PRO_5038921212" description="Cellulose synthase regulatory subunit" evidence="2">
    <location>
        <begin position="27"/>
        <end position="870"/>
    </location>
</feature>
<accession>A0A9E2NS04</accession>
<feature type="transmembrane region" description="Helical" evidence="1">
    <location>
        <begin position="833"/>
        <end position="853"/>
    </location>
</feature>
<evidence type="ECO:0008006" key="5">
    <source>
        <dbReference type="Google" id="ProtNLM"/>
    </source>
</evidence>
<keyword evidence="2" id="KW-0732">Signal</keyword>
<protein>
    <recommendedName>
        <fullName evidence="5">Cellulose synthase regulatory subunit</fullName>
    </recommendedName>
</protein>
<keyword evidence="1" id="KW-0812">Transmembrane</keyword>
<organism evidence="3 4">
    <name type="scientific">Candidatus Anaerobiospirillum merdipullorum</name>
    <dbReference type="NCBI Taxonomy" id="2838450"/>
    <lineage>
        <taxon>Bacteria</taxon>
        <taxon>Pseudomonadati</taxon>
        <taxon>Pseudomonadota</taxon>
        <taxon>Gammaproteobacteria</taxon>
        <taxon>Aeromonadales</taxon>
        <taxon>Succinivibrionaceae</taxon>
        <taxon>Anaerobiospirillum</taxon>
    </lineage>
</organism>
<keyword evidence="1" id="KW-0472">Membrane</keyword>
<proteinExistence type="predicted"/>
<dbReference type="AlphaFoldDB" id="A0A9E2NS04"/>
<evidence type="ECO:0000313" key="4">
    <source>
        <dbReference type="Proteomes" id="UP000824150"/>
    </source>
</evidence>
<comment type="caution">
    <text evidence="3">The sequence shown here is derived from an EMBL/GenBank/DDBJ whole genome shotgun (WGS) entry which is preliminary data.</text>
</comment>
<reference evidence="3" key="1">
    <citation type="journal article" date="2021" name="PeerJ">
        <title>Extensive microbial diversity within the chicken gut microbiome revealed by metagenomics and culture.</title>
        <authorList>
            <person name="Gilroy R."/>
            <person name="Ravi A."/>
            <person name="Getino M."/>
            <person name="Pursley I."/>
            <person name="Horton D.L."/>
            <person name="Alikhan N.F."/>
            <person name="Baker D."/>
            <person name="Gharbi K."/>
            <person name="Hall N."/>
            <person name="Watson M."/>
            <person name="Adriaenssens E.M."/>
            <person name="Foster-Nyarko E."/>
            <person name="Jarju S."/>
            <person name="Secka A."/>
            <person name="Antonio M."/>
            <person name="Oren A."/>
            <person name="Chaudhuri R.R."/>
            <person name="La Ragione R."/>
            <person name="Hildebrand F."/>
            <person name="Pallen M.J."/>
        </authorList>
    </citation>
    <scope>NUCLEOTIDE SEQUENCE</scope>
    <source>
        <strain evidence="3">687</strain>
    </source>
</reference>
<gene>
    <name evidence="3" type="ORF">IAA31_04005</name>
</gene>
<evidence type="ECO:0000256" key="1">
    <source>
        <dbReference type="SAM" id="Phobius"/>
    </source>
</evidence>
<sequence length="870" mass="94461">MSYRLLPVALAVATALSVWGALPACAQDKLVPAPKSVPTLKALTSPPQSAPDLFTLDTSRFAISLNSGLGIELMSRYDLRGEMIARQRLLPQAPALIALPYVDSLFAADKAHQAGLTLPFLCLSSVTGMAHLEAVSELEVNGKSASQNFLEQRSNAAIAANAAGIMHSEVPSYDPKAGLAWLQLPKAHLQQGVVNELAALPRNGYKVNLQATALRTLWQNLALYSHVDSQGFKLPASPFDKHIYARFLGRMLNGDSFAALGKGCSLTSEQNCGLYFVGEHVLALLKDSGRHSPFYIEDDLYGIPLRMDENAQPQLVLRAAMGSDFNFVNYANLLELELAVLQDLGYAVNPRVHYGYSVYNFGTKEEPLRQQLNLRYAALDAKGRYTRLPAQAPLGVGLHVYGSYNDLHAAGSILTKGAGAIGVRIDGSNNRLILPYLSLIMVDGPQGAGVVVSNGHDNVLSLEGRVHAPGLEGVGVMASFGDDIYSKLTEAQGSWQRTRAVPSESGPRADKLPLFSAQQGALCSKINVSGQVEGNQAAIFIADNAMVQELNLNGQAMVKGDIIIKWQPQLQHDTAGAPYWQGMAPQLEAGFLGAVLQVPANTPFEQLQTKMHLGLKRSIAAATGESAHVGDPNAQVRINGNIEAPATRVMQIDGRAEIKGNFNVHTLHQYRGLLRLDLPLEGKAQLQELRLDAGAVLDIVNGHGDTLDIGQGFFNRESSIRVDAASDGILLDKLNFIDGTHSNSGYLTLEPAVSFEVLKSLASDPKRFLDFLSNFTNSANAQFKDEEVFIAFPKRIWDNGGTYGREVNCSARGCRIGDFVRSYQEHQPEVATWRYLLSAGGLVLLLALTYLYFSLPWLKLKCHQLLRLFK</sequence>
<evidence type="ECO:0000256" key="2">
    <source>
        <dbReference type="SAM" id="SignalP"/>
    </source>
</evidence>
<dbReference type="Proteomes" id="UP000824150">
    <property type="component" value="Unassembled WGS sequence"/>
</dbReference>
<evidence type="ECO:0000313" key="3">
    <source>
        <dbReference type="EMBL" id="MBU3826637.1"/>
    </source>
</evidence>
<keyword evidence="1" id="KW-1133">Transmembrane helix</keyword>
<feature type="signal peptide" evidence="2">
    <location>
        <begin position="1"/>
        <end position="26"/>
    </location>
</feature>
<dbReference type="EMBL" id="JAHLFG010000040">
    <property type="protein sequence ID" value="MBU3826637.1"/>
    <property type="molecule type" value="Genomic_DNA"/>
</dbReference>
<reference evidence="3" key="2">
    <citation type="submission" date="2021-04" db="EMBL/GenBank/DDBJ databases">
        <authorList>
            <person name="Gilroy R."/>
        </authorList>
    </citation>
    <scope>NUCLEOTIDE SEQUENCE</scope>
    <source>
        <strain evidence="3">687</strain>
    </source>
</reference>
<name>A0A9E2NS04_9GAMM</name>